<evidence type="ECO:0000313" key="7">
    <source>
        <dbReference type="Proteomes" id="UP000013526"/>
    </source>
</evidence>
<dbReference type="Pfam" id="PF00126">
    <property type="entry name" value="HTH_1"/>
    <property type="match status" value="1"/>
</dbReference>
<gene>
    <name evidence="6" type="ORF">G113_11476</name>
</gene>
<dbReference type="AlphaFoldDB" id="R1H968"/>
<dbReference type="Proteomes" id="UP000013526">
    <property type="component" value="Unassembled WGS sequence"/>
</dbReference>
<dbReference type="RefSeq" id="WP_005901559.1">
    <property type="nucleotide sequence ID" value="NZ_AQGQ01000070.1"/>
</dbReference>
<comment type="caution">
    <text evidence="6">The sequence shown here is derived from an EMBL/GenBank/DDBJ whole genome shotgun (WGS) entry which is preliminary data.</text>
</comment>
<dbReference type="SUPFAM" id="SSF53850">
    <property type="entry name" value="Periplasmic binding protein-like II"/>
    <property type="match status" value="1"/>
</dbReference>
<evidence type="ECO:0000256" key="4">
    <source>
        <dbReference type="ARBA" id="ARBA00023163"/>
    </source>
</evidence>
<dbReference type="Gene3D" id="3.40.190.290">
    <property type="match status" value="1"/>
</dbReference>
<organism evidence="6 7">
    <name type="scientific">Aeromonas molluscorum 848</name>
    <dbReference type="NCBI Taxonomy" id="1268236"/>
    <lineage>
        <taxon>Bacteria</taxon>
        <taxon>Pseudomonadati</taxon>
        <taxon>Pseudomonadota</taxon>
        <taxon>Gammaproteobacteria</taxon>
        <taxon>Aeromonadales</taxon>
        <taxon>Aeromonadaceae</taxon>
        <taxon>Aeromonas</taxon>
    </lineage>
</organism>
<dbReference type="PRINTS" id="PR00039">
    <property type="entry name" value="HTHLYSR"/>
</dbReference>
<dbReference type="Gene3D" id="1.10.10.10">
    <property type="entry name" value="Winged helix-like DNA-binding domain superfamily/Winged helix DNA-binding domain"/>
    <property type="match status" value="1"/>
</dbReference>
<dbReference type="GO" id="GO:0000976">
    <property type="term" value="F:transcription cis-regulatory region binding"/>
    <property type="evidence" value="ECO:0007669"/>
    <property type="project" value="TreeGrafter"/>
</dbReference>
<keyword evidence="4" id="KW-0804">Transcription</keyword>
<dbReference type="GO" id="GO:0003700">
    <property type="term" value="F:DNA-binding transcription factor activity"/>
    <property type="evidence" value="ECO:0007669"/>
    <property type="project" value="InterPro"/>
</dbReference>
<sequence length="299" mass="32517">MNINLHLLRIFFTVVEQGNFSRAAEALYISQPAVSKAVSELERQLGLPLMERGMGRGRKGVCLTESGRALFEHARGIFALERAALEDVKARVGMRKGQLTIGASSTIAGYWLQPCLSALLTRFPGIDLKLVTGNTQLICQSLVDCHIDLALVEGSLSDDRIQTRHWCDDELWLIAAPHSPLVNGDCPAPACLSEQTWFLRERGSGTRQVTEAWWRQAGITPGSQIEFGNSEGIVRAVAAGLGVALLSAKVARDLARLGEVVALPIAPLHRPLLLCLLHERPLSPLAQACCDILAEPIHP</sequence>
<dbReference type="SUPFAM" id="SSF46785">
    <property type="entry name" value="Winged helix' DNA-binding domain"/>
    <property type="match status" value="1"/>
</dbReference>
<feature type="domain" description="HTH lysR-type" evidence="5">
    <location>
        <begin position="3"/>
        <end position="64"/>
    </location>
</feature>
<name>R1H968_9GAMM</name>
<dbReference type="PROSITE" id="PS50931">
    <property type="entry name" value="HTH_LYSR"/>
    <property type="match status" value="1"/>
</dbReference>
<dbReference type="InterPro" id="IPR005119">
    <property type="entry name" value="LysR_subst-bd"/>
</dbReference>
<dbReference type="InterPro" id="IPR036390">
    <property type="entry name" value="WH_DNA-bd_sf"/>
</dbReference>
<dbReference type="EMBL" id="AQGQ01000070">
    <property type="protein sequence ID" value="EOD54964.1"/>
    <property type="molecule type" value="Genomic_DNA"/>
</dbReference>
<proteinExistence type="inferred from homology"/>
<dbReference type="InterPro" id="IPR036388">
    <property type="entry name" value="WH-like_DNA-bd_sf"/>
</dbReference>
<evidence type="ECO:0000256" key="1">
    <source>
        <dbReference type="ARBA" id="ARBA00009437"/>
    </source>
</evidence>
<keyword evidence="3" id="KW-0238">DNA-binding</keyword>
<evidence type="ECO:0000256" key="3">
    <source>
        <dbReference type="ARBA" id="ARBA00023125"/>
    </source>
</evidence>
<evidence type="ECO:0000259" key="5">
    <source>
        <dbReference type="PROSITE" id="PS50931"/>
    </source>
</evidence>
<dbReference type="InterPro" id="IPR000847">
    <property type="entry name" value="LysR_HTH_N"/>
</dbReference>
<keyword evidence="7" id="KW-1185">Reference proteome</keyword>
<reference evidence="6 7" key="1">
    <citation type="journal article" date="2013" name="Genome Announc.">
        <title>Draft Genome Sequence of Aeromonas molluscorum Strain 848TT, Isolated from Bivalve Molluscs.</title>
        <authorList>
            <person name="Spataro N."/>
            <person name="Farfan M."/>
            <person name="Albarral V."/>
            <person name="Sanglas A."/>
            <person name="Loren J.G."/>
            <person name="Fuste M.C."/>
            <person name="Bosch E."/>
        </authorList>
    </citation>
    <scope>NUCLEOTIDE SEQUENCE [LARGE SCALE GENOMIC DNA]</scope>
    <source>
        <strain evidence="6 7">848</strain>
    </source>
</reference>
<protein>
    <submittedName>
        <fullName evidence="6">LysR family transcriptional regulator</fullName>
    </submittedName>
</protein>
<accession>R1H968</accession>
<dbReference type="PANTHER" id="PTHR30126:SF39">
    <property type="entry name" value="HTH-TYPE TRANSCRIPTIONAL REGULATOR CYSL"/>
    <property type="match status" value="1"/>
</dbReference>
<dbReference type="FunFam" id="1.10.10.10:FF:000001">
    <property type="entry name" value="LysR family transcriptional regulator"/>
    <property type="match status" value="1"/>
</dbReference>
<comment type="similarity">
    <text evidence="1">Belongs to the LysR transcriptional regulatory family.</text>
</comment>
<dbReference type="Pfam" id="PF03466">
    <property type="entry name" value="LysR_substrate"/>
    <property type="match status" value="1"/>
</dbReference>
<dbReference type="PANTHER" id="PTHR30126">
    <property type="entry name" value="HTH-TYPE TRANSCRIPTIONAL REGULATOR"/>
    <property type="match status" value="1"/>
</dbReference>
<keyword evidence="2" id="KW-0805">Transcription regulation</keyword>
<dbReference type="PATRIC" id="fig|1268236.3.peg.2266"/>
<evidence type="ECO:0000256" key="2">
    <source>
        <dbReference type="ARBA" id="ARBA00023015"/>
    </source>
</evidence>
<evidence type="ECO:0000313" key="6">
    <source>
        <dbReference type="EMBL" id="EOD54964.1"/>
    </source>
</evidence>